<dbReference type="PANTHER" id="PTHR43800:SF1">
    <property type="entry name" value="PEPTIDYL-LYSINE N-ACETYLTRANSFERASE YJAB"/>
    <property type="match status" value="1"/>
</dbReference>
<dbReference type="Pfam" id="PF00583">
    <property type="entry name" value="Acetyltransf_1"/>
    <property type="match status" value="1"/>
</dbReference>
<keyword evidence="1 4" id="KW-0808">Transferase</keyword>
<keyword evidence="2" id="KW-0012">Acyltransferase</keyword>
<name>A0A3A8G9C4_9GAMM</name>
<protein>
    <submittedName>
        <fullName evidence="4">GNAT family N-acetyltransferase</fullName>
    </submittedName>
</protein>
<dbReference type="AlphaFoldDB" id="A0A3A8G9C4"/>
<dbReference type="GO" id="GO:0016747">
    <property type="term" value="F:acyltransferase activity, transferring groups other than amino-acyl groups"/>
    <property type="evidence" value="ECO:0007669"/>
    <property type="project" value="InterPro"/>
</dbReference>
<dbReference type="PROSITE" id="PS51186">
    <property type="entry name" value="GNAT"/>
    <property type="match status" value="1"/>
</dbReference>
<reference evidence="4 5" key="1">
    <citation type="submission" date="2018-09" db="EMBL/GenBank/DDBJ databases">
        <title>The draft genome of Acinetobacter spp. strains.</title>
        <authorList>
            <person name="Qin J."/>
            <person name="Feng Y."/>
            <person name="Zong Z."/>
        </authorList>
    </citation>
    <scope>NUCLEOTIDE SEQUENCE [LARGE SCALE GENOMIC DNA]</scope>
    <source>
        <strain evidence="4 5">WCHAc060002</strain>
    </source>
</reference>
<dbReference type="EMBL" id="RAXZ01000001">
    <property type="protein sequence ID" value="RKG55642.1"/>
    <property type="molecule type" value="Genomic_DNA"/>
</dbReference>
<dbReference type="CDD" id="cd04301">
    <property type="entry name" value="NAT_SF"/>
    <property type="match status" value="1"/>
</dbReference>
<feature type="domain" description="N-acetyltransferase" evidence="3">
    <location>
        <begin position="4"/>
        <end position="165"/>
    </location>
</feature>
<organism evidence="4 5">
    <name type="scientific">Acinetobacter cumulans</name>
    <dbReference type="NCBI Taxonomy" id="2136182"/>
    <lineage>
        <taxon>Bacteria</taxon>
        <taxon>Pseudomonadati</taxon>
        <taxon>Pseudomonadota</taxon>
        <taxon>Gammaproteobacteria</taxon>
        <taxon>Moraxellales</taxon>
        <taxon>Moraxellaceae</taxon>
        <taxon>Acinetobacter</taxon>
    </lineage>
</organism>
<dbReference type="SUPFAM" id="SSF55729">
    <property type="entry name" value="Acyl-CoA N-acyltransferases (Nat)"/>
    <property type="match status" value="1"/>
</dbReference>
<proteinExistence type="predicted"/>
<evidence type="ECO:0000313" key="5">
    <source>
        <dbReference type="Proteomes" id="UP000281084"/>
    </source>
</evidence>
<dbReference type="InterPro" id="IPR000182">
    <property type="entry name" value="GNAT_dom"/>
</dbReference>
<comment type="caution">
    <text evidence="4">The sequence shown here is derived from an EMBL/GenBank/DDBJ whole genome shotgun (WGS) entry which is preliminary data.</text>
</comment>
<evidence type="ECO:0000313" key="4">
    <source>
        <dbReference type="EMBL" id="RKG55642.1"/>
    </source>
</evidence>
<dbReference type="InterPro" id="IPR016181">
    <property type="entry name" value="Acyl_CoA_acyltransferase"/>
</dbReference>
<dbReference type="PANTHER" id="PTHR43800">
    <property type="entry name" value="PEPTIDYL-LYSINE N-ACETYLTRANSFERASE YJAB"/>
    <property type="match status" value="1"/>
</dbReference>
<sequence length="165" mass="18818">MLNIEIKTLEMNDVQDFRTIRLSALEKSPKMFGSTYLAELDKSLIFFEACLSNSTVFGVYQKNKIIGLATLTQEVGAKFAHKAHLSSVFIEPEFQQKGIATMLLNTIIKYSKNSVEQILLTVADDNKPAIQLYEKCGFQTYGIEQKALKDNDEYIDERLMKLFMN</sequence>
<evidence type="ECO:0000256" key="1">
    <source>
        <dbReference type="ARBA" id="ARBA00022679"/>
    </source>
</evidence>
<dbReference type="RefSeq" id="WP_120366503.1">
    <property type="nucleotide sequence ID" value="NZ_RAXZ01000001.1"/>
</dbReference>
<gene>
    <name evidence="4" type="ORF">D7V64_00595</name>
</gene>
<evidence type="ECO:0000256" key="2">
    <source>
        <dbReference type="ARBA" id="ARBA00023315"/>
    </source>
</evidence>
<accession>A0A3A8G9C4</accession>
<dbReference type="Gene3D" id="3.40.630.30">
    <property type="match status" value="1"/>
</dbReference>
<evidence type="ECO:0000259" key="3">
    <source>
        <dbReference type="PROSITE" id="PS51186"/>
    </source>
</evidence>
<dbReference type="Proteomes" id="UP000281084">
    <property type="component" value="Unassembled WGS sequence"/>
</dbReference>